<feature type="coiled-coil region" evidence="1">
    <location>
        <begin position="83"/>
        <end position="117"/>
    </location>
</feature>
<accession>A0A9Q1M2S3</accession>
<feature type="region of interest" description="Disordered" evidence="2">
    <location>
        <begin position="374"/>
        <end position="412"/>
    </location>
</feature>
<evidence type="ECO:0000256" key="2">
    <source>
        <dbReference type="SAM" id="MobiDB-lite"/>
    </source>
</evidence>
<name>A0A9Q1M2S3_9SOLA</name>
<dbReference type="InterPro" id="IPR040262">
    <property type="entry name" value="At4g38062-like"/>
</dbReference>
<dbReference type="PANTHER" id="PTHR45287">
    <property type="entry name" value="OS03G0691500 PROTEIN"/>
    <property type="match status" value="1"/>
</dbReference>
<feature type="coiled-coil region" evidence="1">
    <location>
        <begin position="151"/>
        <end position="337"/>
    </location>
</feature>
<comment type="caution">
    <text evidence="3">The sequence shown here is derived from an EMBL/GenBank/DDBJ whole genome shotgun (WGS) entry which is preliminary data.</text>
</comment>
<sequence length="412" mass="47627">MKETLFKHIKYKSLQLEQENQDLRGSLKELQEAQLQDASSTSALKKLRSNFQDLKQLHRKCSLSLKEKEAEWSSQIGKVTEDMKRCTSELKGKEKHIEELEKELEDYYDACDVLNGEKFVLILILKSELHTVRKEHSIAKTELKLNSKNLVHQKSEQATLLEEKLSEYKKMLEESYDCQVHLREHVLQLSNVLKGTSDASEEAKADLAKARAENEQAQSDARKTFDQEKASLLLILKKKDRKIQDLLKQSKNLEEDVTSKDVAFTAVVTTESLKTTKIKEKNKKEEQLETLLKASKKELEELKARFGNERMHLEARIQELESQKNDVLEENKKLSVDREGLLVEMQGIHVRMSEFCCEDVALARYLEKILEKPEEEKEPRLSNLGRDYHSRTPFSTAKAGNDERTPLVEPNC</sequence>
<evidence type="ECO:0000256" key="1">
    <source>
        <dbReference type="SAM" id="Coils"/>
    </source>
</evidence>
<keyword evidence="4" id="KW-1185">Reference proteome</keyword>
<reference evidence="4" key="1">
    <citation type="journal article" date="2023" name="Proc. Natl. Acad. Sci. U.S.A.">
        <title>Genomic and structural basis for evolution of tropane alkaloid biosynthesis.</title>
        <authorList>
            <person name="Wanga Y.-J."/>
            <person name="Taina T."/>
            <person name="Yua J.-Y."/>
            <person name="Lia J."/>
            <person name="Xua B."/>
            <person name="Chenc J."/>
            <person name="D'Auriad J.C."/>
            <person name="Huanga J.-P."/>
            <person name="Huanga S.-X."/>
        </authorList>
    </citation>
    <scope>NUCLEOTIDE SEQUENCE [LARGE SCALE GENOMIC DNA]</scope>
    <source>
        <strain evidence="4">cv. KIB-2019</strain>
    </source>
</reference>
<dbReference type="AlphaFoldDB" id="A0A9Q1M2S3"/>
<proteinExistence type="predicted"/>
<dbReference type="Proteomes" id="UP001152561">
    <property type="component" value="Unassembled WGS sequence"/>
</dbReference>
<dbReference type="EMBL" id="JAJAGQ010000012">
    <property type="protein sequence ID" value="KAJ8548186.1"/>
    <property type="molecule type" value="Genomic_DNA"/>
</dbReference>
<dbReference type="PANTHER" id="PTHR45287:SF3">
    <property type="entry name" value="PROTEIN, PUTATIVE-RELATED"/>
    <property type="match status" value="1"/>
</dbReference>
<gene>
    <name evidence="3" type="ORF">K7X08_021422</name>
</gene>
<evidence type="ECO:0000313" key="3">
    <source>
        <dbReference type="EMBL" id="KAJ8548186.1"/>
    </source>
</evidence>
<organism evidence="3 4">
    <name type="scientific">Anisodus acutangulus</name>
    <dbReference type="NCBI Taxonomy" id="402998"/>
    <lineage>
        <taxon>Eukaryota</taxon>
        <taxon>Viridiplantae</taxon>
        <taxon>Streptophyta</taxon>
        <taxon>Embryophyta</taxon>
        <taxon>Tracheophyta</taxon>
        <taxon>Spermatophyta</taxon>
        <taxon>Magnoliopsida</taxon>
        <taxon>eudicotyledons</taxon>
        <taxon>Gunneridae</taxon>
        <taxon>Pentapetalae</taxon>
        <taxon>asterids</taxon>
        <taxon>lamiids</taxon>
        <taxon>Solanales</taxon>
        <taxon>Solanaceae</taxon>
        <taxon>Solanoideae</taxon>
        <taxon>Hyoscyameae</taxon>
        <taxon>Anisodus</taxon>
    </lineage>
</organism>
<protein>
    <submittedName>
        <fullName evidence="3">Uncharacterized protein</fullName>
    </submittedName>
</protein>
<keyword evidence="1" id="KW-0175">Coiled coil</keyword>
<dbReference type="OrthoDB" id="685795at2759"/>
<evidence type="ECO:0000313" key="4">
    <source>
        <dbReference type="Proteomes" id="UP001152561"/>
    </source>
</evidence>
<feature type="compositionally biased region" description="Basic and acidic residues" evidence="2">
    <location>
        <begin position="374"/>
        <end position="390"/>
    </location>
</feature>